<keyword evidence="4" id="KW-1185">Reference proteome</keyword>
<dbReference type="PANTHER" id="PTHR14969">
    <property type="entry name" value="SPHINGOSINE-1-PHOSPHATE PHOSPHOHYDROLASE"/>
    <property type="match status" value="1"/>
</dbReference>
<name>A0A8J2XIG1_9FLAO</name>
<feature type="transmembrane region" description="Helical" evidence="1">
    <location>
        <begin position="136"/>
        <end position="155"/>
    </location>
</feature>
<protein>
    <submittedName>
        <fullName evidence="3">Phosphatase PAP2 family protein</fullName>
    </submittedName>
</protein>
<feature type="transmembrane region" description="Helical" evidence="1">
    <location>
        <begin position="161"/>
        <end position="180"/>
    </location>
</feature>
<gene>
    <name evidence="3" type="ORF">GCM10011531_04860</name>
</gene>
<dbReference type="SUPFAM" id="SSF48317">
    <property type="entry name" value="Acid phosphatase/Vanadium-dependent haloperoxidase"/>
    <property type="match status" value="1"/>
</dbReference>
<evidence type="ECO:0000256" key="1">
    <source>
        <dbReference type="SAM" id="Phobius"/>
    </source>
</evidence>
<proteinExistence type="predicted"/>
<keyword evidence="1" id="KW-1133">Transmembrane helix</keyword>
<dbReference type="Pfam" id="PF01569">
    <property type="entry name" value="PAP2"/>
    <property type="match status" value="1"/>
</dbReference>
<comment type="caution">
    <text evidence="3">The sequence shown here is derived from an EMBL/GenBank/DDBJ whole genome shotgun (WGS) entry which is preliminary data.</text>
</comment>
<feature type="transmembrane region" description="Helical" evidence="1">
    <location>
        <begin position="56"/>
        <end position="75"/>
    </location>
</feature>
<feature type="transmembrane region" description="Helical" evidence="1">
    <location>
        <begin position="28"/>
        <end position="49"/>
    </location>
</feature>
<keyword evidence="1" id="KW-0472">Membrane</keyword>
<dbReference type="Proteomes" id="UP000598120">
    <property type="component" value="Unassembled WGS sequence"/>
</dbReference>
<organism evidence="3 4">
    <name type="scientific">Aquaticitalea lipolytica</name>
    <dbReference type="NCBI Taxonomy" id="1247562"/>
    <lineage>
        <taxon>Bacteria</taxon>
        <taxon>Pseudomonadati</taxon>
        <taxon>Bacteroidota</taxon>
        <taxon>Flavobacteriia</taxon>
        <taxon>Flavobacteriales</taxon>
        <taxon>Flavobacteriaceae</taxon>
        <taxon>Aquaticitalea</taxon>
    </lineage>
</organism>
<feature type="domain" description="Phosphatidic acid phosphatase type 2/haloperoxidase" evidence="2">
    <location>
        <begin position="60"/>
        <end position="178"/>
    </location>
</feature>
<dbReference type="EMBL" id="BMIC01000001">
    <property type="protein sequence ID" value="GFZ78351.1"/>
    <property type="molecule type" value="Genomic_DNA"/>
</dbReference>
<dbReference type="PANTHER" id="PTHR14969:SF13">
    <property type="entry name" value="AT30094P"/>
    <property type="match status" value="1"/>
</dbReference>
<feature type="transmembrane region" description="Helical" evidence="1">
    <location>
        <begin position="109"/>
        <end position="129"/>
    </location>
</feature>
<dbReference type="RefSeq" id="WP_188604744.1">
    <property type="nucleotide sequence ID" value="NZ_BMIC01000001.1"/>
</dbReference>
<keyword evidence="1" id="KW-0812">Transmembrane</keyword>
<dbReference type="Gene3D" id="1.20.144.10">
    <property type="entry name" value="Phosphatidic acid phosphatase type 2/haloperoxidase"/>
    <property type="match status" value="1"/>
</dbReference>
<reference evidence="3 4" key="1">
    <citation type="journal article" date="2014" name="Int. J. Syst. Evol. Microbiol.">
        <title>Complete genome sequence of Corynebacterium casei LMG S-19264T (=DSM 44701T), isolated from a smear-ripened cheese.</title>
        <authorList>
            <consortium name="US DOE Joint Genome Institute (JGI-PGF)"/>
            <person name="Walter F."/>
            <person name="Albersmeier A."/>
            <person name="Kalinowski J."/>
            <person name="Ruckert C."/>
        </authorList>
    </citation>
    <scope>NUCLEOTIDE SEQUENCE [LARGE SCALE GENOMIC DNA]</scope>
    <source>
        <strain evidence="3 4">CGMCC 1.15295</strain>
    </source>
</reference>
<dbReference type="InterPro" id="IPR036938">
    <property type="entry name" value="PAP2/HPO_sf"/>
</dbReference>
<dbReference type="AlphaFoldDB" id="A0A8J2XIG1"/>
<sequence>MIDQLIQYDTDLFFYLNSLGTPTWDGFWLAYTFKLNWIPFYALLLYLMYKKVGKNPFIITVLVVALMVLFTDQITNLFKSGFHRLRPCHTAELLERGMRVVREGCGGQFGFFSGHASNSMAVAVFTGLMLKDRFKFAPYILVVWALAMAYSRVYLGVHYPLDILCGMTFGAISAVAFYKLNKYLIRTLISS</sequence>
<dbReference type="InterPro" id="IPR000326">
    <property type="entry name" value="PAP2/HPO"/>
</dbReference>
<accession>A0A8J2XIG1</accession>
<evidence type="ECO:0000259" key="2">
    <source>
        <dbReference type="SMART" id="SM00014"/>
    </source>
</evidence>
<evidence type="ECO:0000313" key="3">
    <source>
        <dbReference type="EMBL" id="GFZ78351.1"/>
    </source>
</evidence>
<dbReference type="CDD" id="cd03395">
    <property type="entry name" value="PAP2_like_4"/>
    <property type="match status" value="1"/>
</dbReference>
<dbReference type="SMART" id="SM00014">
    <property type="entry name" value="acidPPc"/>
    <property type="match status" value="1"/>
</dbReference>
<evidence type="ECO:0000313" key="4">
    <source>
        <dbReference type="Proteomes" id="UP000598120"/>
    </source>
</evidence>